<sequence>MKRLNAFHFFAILAFIIFVVAWLTDDILRSVLFLTIFYGNWFAGDIQEINKKLDEVNDK</sequence>
<keyword evidence="1" id="KW-1133">Transmembrane helix</keyword>
<dbReference type="AlphaFoldDB" id="A0A024QC83"/>
<dbReference type="STRING" id="1462526.BN990_01836"/>
<proteinExistence type="predicted"/>
<name>A0A024QC83_9BACI</name>
<keyword evidence="3" id="KW-1185">Reference proteome</keyword>
<organism evidence="2 3">
    <name type="scientific">Virgibacillus massiliensis</name>
    <dbReference type="NCBI Taxonomy" id="1462526"/>
    <lineage>
        <taxon>Bacteria</taxon>
        <taxon>Bacillati</taxon>
        <taxon>Bacillota</taxon>
        <taxon>Bacilli</taxon>
        <taxon>Bacillales</taxon>
        <taxon>Bacillaceae</taxon>
        <taxon>Virgibacillus</taxon>
    </lineage>
</organism>
<evidence type="ECO:0000313" key="2">
    <source>
        <dbReference type="EMBL" id="CDQ39531.1"/>
    </source>
</evidence>
<reference evidence="2 3" key="1">
    <citation type="submission" date="2014-03" db="EMBL/GenBank/DDBJ databases">
        <authorList>
            <person name="Urmite Genomes U."/>
        </authorList>
    </citation>
    <scope>NUCLEOTIDE SEQUENCE [LARGE SCALE GENOMIC DNA]</scope>
    <source>
        <strain evidence="2 3">Vm-5</strain>
    </source>
</reference>
<dbReference type="Proteomes" id="UP000028875">
    <property type="component" value="Unassembled WGS sequence"/>
</dbReference>
<reference evidence="3" key="2">
    <citation type="submission" date="2014-05" db="EMBL/GenBank/DDBJ databases">
        <title>Draft genome sequence of Virgibacillus massiliensis Vm-5.</title>
        <authorList>
            <person name="Khelaifia S."/>
            <person name="Croce O."/>
            <person name="Lagier J.C."/>
            <person name="Raoult D."/>
        </authorList>
    </citation>
    <scope>NUCLEOTIDE SEQUENCE [LARGE SCALE GENOMIC DNA]</scope>
    <source>
        <strain evidence="3">Vm-5</strain>
    </source>
</reference>
<evidence type="ECO:0000256" key="1">
    <source>
        <dbReference type="SAM" id="Phobius"/>
    </source>
</evidence>
<keyword evidence="1" id="KW-0812">Transmembrane</keyword>
<evidence type="ECO:0000313" key="3">
    <source>
        <dbReference type="Proteomes" id="UP000028875"/>
    </source>
</evidence>
<feature type="transmembrane region" description="Helical" evidence="1">
    <location>
        <begin position="6"/>
        <end position="24"/>
    </location>
</feature>
<gene>
    <name evidence="2" type="ORF">BN990_01836</name>
</gene>
<dbReference type="RefSeq" id="WP_038243556.1">
    <property type="nucleotide sequence ID" value="NZ_BNER01000002.1"/>
</dbReference>
<comment type="caution">
    <text evidence="2">The sequence shown here is derived from an EMBL/GenBank/DDBJ whole genome shotgun (WGS) entry which is preliminary data.</text>
</comment>
<dbReference type="EMBL" id="CCDP010000001">
    <property type="protein sequence ID" value="CDQ39531.1"/>
    <property type="molecule type" value="Genomic_DNA"/>
</dbReference>
<accession>A0A024QC83</accession>
<protein>
    <submittedName>
        <fullName evidence="2">Uncharacterized protein</fullName>
    </submittedName>
</protein>
<keyword evidence="1" id="KW-0472">Membrane</keyword>